<protein>
    <submittedName>
        <fullName evidence="2">Flp family type IVb pilin</fullName>
    </submittedName>
</protein>
<keyword evidence="3" id="KW-1185">Reference proteome</keyword>
<sequence>MKNWLLNEESGQGMVEYGLILVLVSVVVIVVMKTLGTNLKGIFENVGKELQAGRGA</sequence>
<dbReference type="EMBL" id="CP034234">
    <property type="protein sequence ID" value="AZK44356.1"/>
    <property type="molecule type" value="Genomic_DNA"/>
</dbReference>
<name>A0A3Q8S2W5_9FIRM</name>
<gene>
    <name evidence="2" type="ORF">EEI45_06015</name>
</gene>
<dbReference type="KEGG" id="eri:EEI45_06015"/>
<keyword evidence="1" id="KW-0812">Transmembrane</keyword>
<dbReference type="Pfam" id="PF04964">
    <property type="entry name" value="Flp_Fap"/>
    <property type="match status" value="1"/>
</dbReference>
<dbReference type="InterPro" id="IPR007047">
    <property type="entry name" value="Flp_Fap"/>
</dbReference>
<keyword evidence="1" id="KW-0472">Membrane</keyword>
<accession>A0A3Q8S2W5</accession>
<dbReference type="Proteomes" id="UP000278804">
    <property type="component" value="Chromosome"/>
</dbReference>
<proteinExistence type="predicted"/>
<keyword evidence="1" id="KW-1133">Transmembrane helix</keyword>
<dbReference type="AlphaFoldDB" id="A0A3Q8S2W5"/>
<reference evidence="2 3" key="1">
    <citation type="journal article" date="2020" name="Int. J. Syst. Evol. Microbiol.">
        <title>Description of Erysipelothrix piscisicarius sp. nov., an emergent fish pathogen, and assessment of virulence using a tiger barb (Puntigrus tetrazona) infection model.</title>
        <authorList>
            <person name="Pomaranski E.K."/>
            <person name="Griffin M.J."/>
            <person name="Camus A.C."/>
            <person name="Armwood A.R."/>
            <person name="Shelley J."/>
            <person name="Waldbieser G.C."/>
            <person name="LaFrentz B.R."/>
            <person name="Garcia J.C."/>
            <person name="Yanong R."/>
            <person name="Soto E."/>
        </authorList>
    </citation>
    <scope>NUCLEOTIDE SEQUENCE [LARGE SCALE GENOMIC DNA]</scope>
    <source>
        <strain evidence="2 3">15TAL0474</strain>
    </source>
</reference>
<dbReference type="RefSeq" id="WP_125164530.1">
    <property type="nucleotide sequence ID" value="NZ_CP034234.1"/>
</dbReference>
<evidence type="ECO:0000313" key="3">
    <source>
        <dbReference type="Proteomes" id="UP000278804"/>
    </source>
</evidence>
<evidence type="ECO:0000313" key="2">
    <source>
        <dbReference type="EMBL" id="AZK44356.1"/>
    </source>
</evidence>
<organism evidence="2 3">
    <name type="scientific">Erysipelothrix piscisicarius</name>
    <dbReference type="NCBI Taxonomy" id="2485784"/>
    <lineage>
        <taxon>Bacteria</taxon>
        <taxon>Bacillati</taxon>
        <taxon>Bacillota</taxon>
        <taxon>Erysipelotrichia</taxon>
        <taxon>Erysipelotrichales</taxon>
        <taxon>Erysipelotrichaceae</taxon>
        <taxon>Erysipelothrix</taxon>
    </lineage>
</organism>
<feature type="transmembrane region" description="Helical" evidence="1">
    <location>
        <begin position="14"/>
        <end position="32"/>
    </location>
</feature>
<evidence type="ECO:0000256" key="1">
    <source>
        <dbReference type="SAM" id="Phobius"/>
    </source>
</evidence>